<dbReference type="SUPFAM" id="SSF52768">
    <property type="entry name" value="Arginase/deacetylase"/>
    <property type="match status" value="1"/>
</dbReference>
<comment type="similarity">
    <text evidence="4">Belongs to the arginase family.</text>
</comment>
<organism evidence="6 7">
    <name type="scientific">Penicillium citrinum</name>
    <dbReference type="NCBI Taxonomy" id="5077"/>
    <lineage>
        <taxon>Eukaryota</taxon>
        <taxon>Fungi</taxon>
        <taxon>Dikarya</taxon>
        <taxon>Ascomycota</taxon>
        <taxon>Pezizomycotina</taxon>
        <taxon>Eurotiomycetes</taxon>
        <taxon>Eurotiomycetidae</taxon>
        <taxon>Eurotiales</taxon>
        <taxon>Aspergillaceae</taxon>
        <taxon>Penicillium</taxon>
    </lineage>
</organism>
<dbReference type="GO" id="GO:0005634">
    <property type="term" value="C:nucleus"/>
    <property type="evidence" value="ECO:0007669"/>
    <property type="project" value="TreeGrafter"/>
</dbReference>
<name>A0A9W9TLL8_PENCI</name>
<dbReference type="RefSeq" id="XP_056499782.1">
    <property type="nucleotide sequence ID" value="XM_056646341.1"/>
</dbReference>
<keyword evidence="7" id="KW-1185">Reference proteome</keyword>
<dbReference type="InterPro" id="IPR023696">
    <property type="entry name" value="Ureohydrolase_dom_sf"/>
</dbReference>
<evidence type="ECO:0000256" key="4">
    <source>
        <dbReference type="PROSITE-ProRule" id="PRU00742"/>
    </source>
</evidence>
<gene>
    <name evidence="6" type="ORF">N7469_007423</name>
</gene>
<evidence type="ECO:0000256" key="5">
    <source>
        <dbReference type="SAM" id="MobiDB-lite"/>
    </source>
</evidence>
<reference evidence="6" key="2">
    <citation type="journal article" date="2023" name="IMA Fungus">
        <title>Comparative genomic study of the Penicillium genus elucidates a diverse pangenome and 15 lateral gene transfer events.</title>
        <authorList>
            <person name="Petersen C."/>
            <person name="Sorensen T."/>
            <person name="Nielsen M.R."/>
            <person name="Sondergaard T.E."/>
            <person name="Sorensen J.L."/>
            <person name="Fitzpatrick D.A."/>
            <person name="Frisvad J.C."/>
            <person name="Nielsen K.L."/>
        </authorList>
    </citation>
    <scope>NUCLEOTIDE SEQUENCE</scope>
    <source>
        <strain evidence="6">IBT 23319</strain>
    </source>
</reference>
<evidence type="ECO:0000256" key="3">
    <source>
        <dbReference type="ARBA" id="ARBA00023211"/>
    </source>
</evidence>
<dbReference type="GO" id="GO:0004053">
    <property type="term" value="F:arginase activity"/>
    <property type="evidence" value="ECO:0007669"/>
    <property type="project" value="TreeGrafter"/>
</dbReference>
<dbReference type="Pfam" id="PF00491">
    <property type="entry name" value="Arginase"/>
    <property type="match status" value="1"/>
</dbReference>
<dbReference type="Gene3D" id="3.40.800.10">
    <property type="entry name" value="Ureohydrolase domain"/>
    <property type="match status" value="1"/>
</dbReference>
<dbReference type="PANTHER" id="PTHR43782:SF3">
    <property type="entry name" value="ARGINASE"/>
    <property type="match status" value="1"/>
</dbReference>
<keyword evidence="2" id="KW-0378">Hydrolase</keyword>
<feature type="region of interest" description="Disordered" evidence="5">
    <location>
        <begin position="53"/>
        <end position="80"/>
    </location>
</feature>
<dbReference type="AlphaFoldDB" id="A0A9W9TLL8"/>
<keyword evidence="1" id="KW-0479">Metal-binding</keyword>
<dbReference type="GeneID" id="81385508"/>
<dbReference type="EMBL" id="JAPQKT010000006">
    <property type="protein sequence ID" value="KAJ5227417.1"/>
    <property type="molecule type" value="Genomic_DNA"/>
</dbReference>
<dbReference type="GO" id="GO:0030145">
    <property type="term" value="F:manganese ion binding"/>
    <property type="evidence" value="ECO:0007669"/>
    <property type="project" value="TreeGrafter"/>
</dbReference>
<evidence type="ECO:0000256" key="1">
    <source>
        <dbReference type="ARBA" id="ARBA00022723"/>
    </source>
</evidence>
<accession>A0A9W9TLL8</accession>
<dbReference type="PRINTS" id="PR00116">
    <property type="entry name" value="ARGINASE"/>
</dbReference>
<evidence type="ECO:0000313" key="6">
    <source>
        <dbReference type="EMBL" id="KAJ5227417.1"/>
    </source>
</evidence>
<dbReference type="PROSITE" id="PS51409">
    <property type="entry name" value="ARGINASE_2"/>
    <property type="match status" value="1"/>
</dbReference>
<dbReference type="Proteomes" id="UP001147733">
    <property type="component" value="Unassembled WGS sequence"/>
</dbReference>
<keyword evidence="3" id="KW-0464">Manganese</keyword>
<evidence type="ECO:0000313" key="7">
    <source>
        <dbReference type="Proteomes" id="UP001147733"/>
    </source>
</evidence>
<feature type="compositionally biased region" description="Basic and acidic residues" evidence="5">
    <location>
        <begin position="59"/>
        <end position="68"/>
    </location>
</feature>
<comment type="caution">
    <text evidence="6">The sequence shown here is derived from an EMBL/GenBank/DDBJ whole genome shotgun (WGS) entry which is preliminary data.</text>
</comment>
<dbReference type="OrthoDB" id="9992747at2759"/>
<proteinExistence type="inferred from homology"/>
<sequence>MAVSNNSELAIVLAESAAGAGSELGPRAILGSGLLKDLQAYFGRVHVCEISGKPPSEYTEDHDHDGMKRPRTVSKATKSTTSSIAIPSRADVFSRWVRPAVICVDAHVSINHPPRSESSGNIHGMPLAFATGLAKYQEKGIFDWIEQGLLIDMKKLVHIGTRDVDDEEGTLIQQNGNKFFDMDDIKRHGIDSVVSMALEYVGRQTAIYLSCDINALDPEWTPSAGHLVPRGLSLQEGELVVRRLRDTGNPVAMDFVEVNPTINVEGVERTID</sequence>
<dbReference type="GO" id="GO:0005829">
    <property type="term" value="C:cytosol"/>
    <property type="evidence" value="ECO:0007669"/>
    <property type="project" value="TreeGrafter"/>
</dbReference>
<protein>
    <submittedName>
        <fullName evidence="6">Arginase</fullName>
    </submittedName>
</protein>
<dbReference type="InterPro" id="IPR006035">
    <property type="entry name" value="Ureohydrolase"/>
</dbReference>
<evidence type="ECO:0000256" key="2">
    <source>
        <dbReference type="ARBA" id="ARBA00022801"/>
    </source>
</evidence>
<dbReference type="PANTHER" id="PTHR43782">
    <property type="entry name" value="ARGINASE"/>
    <property type="match status" value="1"/>
</dbReference>
<reference evidence="6" key="1">
    <citation type="submission" date="2022-11" db="EMBL/GenBank/DDBJ databases">
        <authorList>
            <person name="Petersen C."/>
        </authorList>
    </citation>
    <scope>NUCLEOTIDE SEQUENCE</scope>
    <source>
        <strain evidence="6">IBT 23319</strain>
    </source>
</reference>